<dbReference type="PANTHER" id="PTHR30055:SF234">
    <property type="entry name" value="HTH-TYPE TRANSCRIPTIONAL REGULATOR BETI"/>
    <property type="match status" value="1"/>
</dbReference>
<keyword evidence="3" id="KW-0804">Transcription</keyword>
<dbReference type="InterPro" id="IPR001647">
    <property type="entry name" value="HTH_TetR"/>
</dbReference>
<dbReference type="PANTHER" id="PTHR30055">
    <property type="entry name" value="HTH-TYPE TRANSCRIPTIONAL REGULATOR RUTR"/>
    <property type="match status" value="1"/>
</dbReference>
<keyword evidence="1" id="KW-0805">Transcription regulation</keyword>
<dbReference type="Pfam" id="PF00440">
    <property type="entry name" value="TetR_N"/>
    <property type="match status" value="1"/>
</dbReference>
<organism evidence="6 7">
    <name type="scientific">Nocardioides thalensis</name>
    <dbReference type="NCBI Taxonomy" id="1914755"/>
    <lineage>
        <taxon>Bacteria</taxon>
        <taxon>Bacillati</taxon>
        <taxon>Actinomycetota</taxon>
        <taxon>Actinomycetes</taxon>
        <taxon>Propionibacteriales</taxon>
        <taxon>Nocardioidaceae</taxon>
        <taxon>Nocardioides</taxon>
    </lineage>
</organism>
<dbReference type="SUPFAM" id="SSF46689">
    <property type="entry name" value="Homeodomain-like"/>
    <property type="match status" value="1"/>
</dbReference>
<dbReference type="Gene3D" id="1.10.357.10">
    <property type="entry name" value="Tetracycline Repressor, domain 2"/>
    <property type="match status" value="1"/>
</dbReference>
<name>A0A853CBH7_9ACTN</name>
<dbReference type="PROSITE" id="PS50977">
    <property type="entry name" value="HTH_TETR_2"/>
    <property type="match status" value="1"/>
</dbReference>
<reference evidence="6 7" key="1">
    <citation type="submission" date="2020-07" db="EMBL/GenBank/DDBJ databases">
        <title>Sequencing the genomes of 1000 actinobacteria strains.</title>
        <authorList>
            <person name="Klenk H.-P."/>
        </authorList>
    </citation>
    <scope>NUCLEOTIDE SEQUENCE [LARGE SCALE GENOMIC DNA]</scope>
    <source>
        <strain evidence="6 7">DSM 103833</strain>
    </source>
</reference>
<evidence type="ECO:0000259" key="5">
    <source>
        <dbReference type="PROSITE" id="PS50977"/>
    </source>
</evidence>
<dbReference type="EMBL" id="JACCFP010000001">
    <property type="protein sequence ID" value="NYJ03543.1"/>
    <property type="molecule type" value="Genomic_DNA"/>
</dbReference>
<keyword evidence="2 4" id="KW-0238">DNA-binding</keyword>
<dbReference type="AlphaFoldDB" id="A0A853CBH7"/>
<dbReference type="RefSeq" id="WP_179669834.1">
    <property type="nucleotide sequence ID" value="NZ_JACCFP010000001.1"/>
</dbReference>
<dbReference type="InterPro" id="IPR050109">
    <property type="entry name" value="HTH-type_TetR-like_transc_reg"/>
</dbReference>
<evidence type="ECO:0000256" key="1">
    <source>
        <dbReference type="ARBA" id="ARBA00023015"/>
    </source>
</evidence>
<evidence type="ECO:0000256" key="3">
    <source>
        <dbReference type="ARBA" id="ARBA00023163"/>
    </source>
</evidence>
<evidence type="ECO:0000313" key="7">
    <source>
        <dbReference type="Proteomes" id="UP000530424"/>
    </source>
</evidence>
<accession>A0A853CBH7</accession>
<evidence type="ECO:0000256" key="4">
    <source>
        <dbReference type="PROSITE-ProRule" id="PRU00335"/>
    </source>
</evidence>
<dbReference type="PRINTS" id="PR00455">
    <property type="entry name" value="HTHTETR"/>
</dbReference>
<dbReference type="GO" id="GO:0003700">
    <property type="term" value="F:DNA-binding transcription factor activity"/>
    <property type="evidence" value="ECO:0007669"/>
    <property type="project" value="TreeGrafter"/>
</dbReference>
<evidence type="ECO:0000313" key="6">
    <source>
        <dbReference type="EMBL" id="NYJ03543.1"/>
    </source>
</evidence>
<sequence>MGRPPKHSADDFIDAAIALYAEGGIRTVTLGAVAESIGAANGSIYHRFPDRPSLLAAVWLRTSDRFASGYRETLGEPSADSAVDAAVWVVEWCRAHVAEAQVLQAGARALGRDEWPPEARAADTTDKHLRRDIGRIVAQVQASSGANADQIVFAMLELPLAVVRRSLQAGKPPGRREVELVRGLARLILTQPAS</sequence>
<evidence type="ECO:0000256" key="2">
    <source>
        <dbReference type="ARBA" id="ARBA00023125"/>
    </source>
</evidence>
<gene>
    <name evidence="6" type="ORF">HNR19_004241</name>
</gene>
<keyword evidence="7" id="KW-1185">Reference proteome</keyword>
<proteinExistence type="predicted"/>
<dbReference type="InterPro" id="IPR009057">
    <property type="entry name" value="Homeodomain-like_sf"/>
</dbReference>
<dbReference type="GO" id="GO:0000976">
    <property type="term" value="F:transcription cis-regulatory region binding"/>
    <property type="evidence" value="ECO:0007669"/>
    <property type="project" value="TreeGrafter"/>
</dbReference>
<comment type="caution">
    <text evidence="6">The sequence shown here is derived from an EMBL/GenBank/DDBJ whole genome shotgun (WGS) entry which is preliminary data.</text>
</comment>
<protein>
    <submittedName>
        <fullName evidence="6">AcrR family transcriptional regulator</fullName>
    </submittedName>
</protein>
<dbReference type="Proteomes" id="UP000530424">
    <property type="component" value="Unassembled WGS sequence"/>
</dbReference>
<feature type="DNA-binding region" description="H-T-H motif" evidence="4">
    <location>
        <begin position="29"/>
        <end position="48"/>
    </location>
</feature>
<feature type="domain" description="HTH tetR-type" evidence="5">
    <location>
        <begin position="6"/>
        <end position="66"/>
    </location>
</feature>